<dbReference type="OrthoDB" id="8480037at2"/>
<dbReference type="PATRIC" id="fig|421052.3.peg.1246"/>
<dbReference type="Gene3D" id="3.40.50.1820">
    <property type="entry name" value="alpha/beta hydrolase"/>
    <property type="match status" value="1"/>
</dbReference>
<dbReference type="SUPFAM" id="SSF53474">
    <property type="entry name" value="alpha/beta-Hydrolases"/>
    <property type="match status" value="1"/>
</dbReference>
<name>S3N6W5_9GAMM</name>
<accession>S3N6W5</accession>
<proteinExistence type="inferred from homology"/>
<dbReference type="InterPro" id="IPR029058">
    <property type="entry name" value="AB_hydrolase_fold"/>
</dbReference>
<dbReference type="Proteomes" id="UP000014568">
    <property type="component" value="Unassembled WGS sequence"/>
</dbReference>
<comment type="caution">
    <text evidence="3">The sequence shown here is derived from an EMBL/GenBank/DDBJ whole genome shotgun (WGS) entry which is preliminary data.</text>
</comment>
<dbReference type="AlphaFoldDB" id="S3N6W5"/>
<keyword evidence="4" id="KW-1185">Reference proteome</keyword>
<evidence type="ECO:0000259" key="2">
    <source>
        <dbReference type="Pfam" id="PF00975"/>
    </source>
</evidence>
<dbReference type="PANTHER" id="PTHR11487:SF0">
    <property type="entry name" value="S-ACYL FATTY ACID SYNTHASE THIOESTERASE, MEDIUM CHAIN"/>
    <property type="match status" value="1"/>
</dbReference>
<dbReference type="eggNOG" id="COG3208">
    <property type="taxonomic scope" value="Bacteria"/>
</dbReference>
<dbReference type="HOGENOM" id="CLU_070456_1_1_6"/>
<dbReference type="GO" id="GO:0008610">
    <property type="term" value="P:lipid biosynthetic process"/>
    <property type="evidence" value="ECO:0007669"/>
    <property type="project" value="TreeGrafter"/>
</dbReference>
<gene>
    <name evidence="3" type="ORF">F945_01273</name>
</gene>
<reference evidence="3 4" key="1">
    <citation type="submission" date="2013-06" db="EMBL/GenBank/DDBJ databases">
        <title>The Genome Sequence of Acinetobacter rudis CIP 110305.</title>
        <authorList>
            <consortium name="The Broad Institute Genome Sequencing Platform"/>
            <consortium name="The Broad Institute Genome Sequencing Center for Infectious Disease"/>
            <person name="Cerqueira G."/>
            <person name="Feldgarden M."/>
            <person name="Courvalin P."/>
            <person name="Perichon B."/>
            <person name="Grillot-Courvalin C."/>
            <person name="Clermont D."/>
            <person name="Rocha E."/>
            <person name="Yoon E.-J."/>
            <person name="Nemec A."/>
            <person name="Young S.K."/>
            <person name="Zeng Q."/>
            <person name="Gargeya S."/>
            <person name="Fitzgerald M."/>
            <person name="Abouelleil A."/>
            <person name="Alvarado L."/>
            <person name="Berlin A.M."/>
            <person name="Chapman S.B."/>
            <person name="Dewar J."/>
            <person name="Goldberg J."/>
            <person name="Griggs A."/>
            <person name="Gujja S."/>
            <person name="Hansen M."/>
            <person name="Howarth C."/>
            <person name="Imamovic A."/>
            <person name="Larimer J."/>
            <person name="McCowan C."/>
            <person name="Murphy C."/>
            <person name="Pearson M."/>
            <person name="Priest M."/>
            <person name="Roberts A."/>
            <person name="Saif S."/>
            <person name="Shea T."/>
            <person name="Sykes S."/>
            <person name="Wortman J."/>
            <person name="Nusbaum C."/>
            <person name="Birren B."/>
        </authorList>
    </citation>
    <scope>NUCLEOTIDE SEQUENCE [LARGE SCALE GENOMIC DNA]</scope>
    <source>
        <strain evidence="3 4">CIP 110305</strain>
    </source>
</reference>
<dbReference type="EMBL" id="ATGI01000013">
    <property type="protein sequence ID" value="EPF75607.1"/>
    <property type="molecule type" value="Genomic_DNA"/>
</dbReference>
<organism evidence="3 4">
    <name type="scientific">Acinetobacter rudis CIP 110305</name>
    <dbReference type="NCBI Taxonomy" id="421052"/>
    <lineage>
        <taxon>Bacteria</taxon>
        <taxon>Pseudomonadati</taxon>
        <taxon>Pseudomonadota</taxon>
        <taxon>Gammaproteobacteria</taxon>
        <taxon>Moraxellales</taxon>
        <taxon>Moraxellaceae</taxon>
        <taxon>Acinetobacter</taxon>
    </lineage>
</organism>
<evidence type="ECO:0000256" key="1">
    <source>
        <dbReference type="ARBA" id="ARBA00007169"/>
    </source>
</evidence>
<sequence length="246" mass="27801">MNNTSKTHLFCVPSAGSSASIFAAWDKVSTDSIRVIALEYPGHGRKIQQPLSHDPDFLAAHFATEILAYGDVPYALFGHSVGASLIWHIEAKLKSLHAHHDLLLKIVSARPAPDFQQSIRHYGQMTDAQIIQELKLYNNFPDEILNNAHALNFFLPIIKNDFLLSDQMCCKAPNKSTAALISIYGQDDPYLDHPAVMDGWQKYSERWLGTYRCEGDHFYFLRADVLKQTLHIIENNIFSIMQNTSV</sequence>
<dbReference type="Pfam" id="PF00975">
    <property type="entry name" value="Thioesterase"/>
    <property type="match status" value="1"/>
</dbReference>
<evidence type="ECO:0000313" key="4">
    <source>
        <dbReference type="Proteomes" id="UP000014568"/>
    </source>
</evidence>
<dbReference type="InterPro" id="IPR012223">
    <property type="entry name" value="TEII"/>
</dbReference>
<dbReference type="InterPro" id="IPR001031">
    <property type="entry name" value="Thioesterase"/>
</dbReference>
<comment type="similarity">
    <text evidence="1">Belongs to the thioesterase family.</text>
</comment>
<protein>
    <recommendedName>
        <fullName evidence="2">Thioesterase domain-containing protein</fullName>
    </recommendedName>
</protein>
<feature type="domain" description="Thioesterase" evidence="2">
    <location>
        <begin position="8"/>
        <end position="235"/>
    </location>
</feature>
<evidence type="ECO:0000313" key="3">
    <source>
        <dbReference type="EMBL" id="EPF75607.1"/>
    </source>
</evidence>
<dbReference type="STRING" id="632955.GCA_000829675_02235"/>
<dbReference type="PANTHER" id="PTHR11487">
    <property type="entry name" value="THIOESTERASE"/>
    <property type="match status" value="1"/>
</dbReference>
<dbReference type="RefSeq" id="WP_016655684.1">
    <property type="nucleotide sequence ID" value="NZ_KE340352.1"/>
</dbReference>